<dbReference type="EMBL" id="LNGD01000004">
    <property type="protein sequence ID" value="KYC54170.1"/>
    <property type="molecule type" value="Genomic_DNA"/>
</dbReference>
<organism evidence="2 3">
    <name type="scientific">Candidatus Methanofastidiosum methylothiophilum</name>
    <dbReference type="NCBI Taxonomy" id="1705564"/>
    <lineage>
        <taxon>Archaea</taxon>
        <taxon>Methanobacteriati</taxon>
        <taxon>Methanobacteriota</taxon>
        <taxon>Stenosarchaea group</taxon>
        <taxon>Candidatus Methanofastidiosia</taxon>
        <taxon>Candidatus Methanofastidiosales</taxon>
        <taxon>Candidatus Methanofastidiosaceae</taxon>
        <taxon>Candidatus Methanofastidiosum</taxon>
    </lineage>
</organism>
<evidence type="ECO:0000256" key="1">
    <source>
        <dbReference type="SAM" id="Phobius"/>
    </source>
</evidence>
<evidence type="ECO:0000313" key="3">
    <source>
        <dbReference type="Proteomes" id="UP000075578"/>
    </source>
</evidence>
<gene>
    <name evidence="2" type="ORF">AMQ74_00139</name>
</gene>
<sequence>MKGIKWQIKWAIILIILSALVYILHYVIFRDLHHIFLYLIGDIAFVFIEVLMVTLVIHELLTMRERKDLIEKMNMVVGTFFVEVGRTLLDRLNDFDKNFDEVKDYFIDIGKWDKKDFPEKLEMAKKINYEIDIHKGDLDTLKRFLFEKREFMLRLLENPNLLEHDSFTELLWAVTHLTEELSLRKDLSKCTDSDLGHLQGDMKRAYVILVYEWLEYMEHLKNKYPYLFSLAVRMNPFDPNASIEIKE</sequence>
<dbReference type="AlphaFoldDB" id="A0A150JAE1"/>
<keyword evidence="1" id="KW-1133">Transmembrane helix</keyword>
<dbReference type="Proteomes" id="UP000075578">
    <property type="component" value="Unassembled WGS sequence"/>
</dbReference>
<evidence type="ECO:0000313" key="2">
    <source>
        <dbReference type="EMBL" id="KYC54170.1"/>
    </source>
</evidence>
<keyword evidence="1" id="KW-0472">Membrane</keyword>
<accession>A0A150JAE1</accession>
<feature type="transmembrane region" description="Helical" evidence="1">
    <location>
        <begin position="12"/>
        <end position="29"/>
    </location>
</feature>
<name>A0A150JAE1_9EURY</name>
<protein>
    <submittedName>
        <fullName evidence="2">Uncharacterized protein</fullName>
    </submittedName>
</protein>
<comment type="caution">
    <text evidence="2">The sequence shown here is derived from an EMBL/GenBank/DDBJ whole genome shotgun (WGS) entry which is preliminary data.</text>
</comment>
<feature type="transmembrane region" description="Helical" evidence="1">
    <location>
        <begin position="35"/>
        <end position="57"/>
    </location>
</feature>
<reference evidence="2 3" key="1">
    <citation type="journal article" date="2016" name="ISME J.">
        <title>Chasing the elusive Euryarchaeota class WSA2: genomes reveal a uniquely fastidious methyl-reducing methanogen.</title>
        <authorList>
            <person name="Nobu M.K."/>
            <person name="Narihiro T."/>
            <person name="Kuroda K."/>
            <person name="Mei R."/>
            <person name="Liu W.T."/>
        </authorList>
    </citation>
    <scope>NUCLEOTIDE SEQUENCE [LARGE SCALE GENOMIC DNA]</scope>
    <source>
        <strain evidence="2">U1lsi0528_Bin089</strain>
    </source>
</reference>
<keyword evidence="1" id="KW-0812">Transmembrane</keyword>
<proteinExistence type="predicted"/>
<dbReference type="PATRIC" id="fig|1705564.3.peg.139"/>